<dbReference type="InterPro" id="IPR029063">
    <property type="entry name" value="SAM-dependent_MTases_sf"/>
</dbReference>
<accession>A0ABP7XPU4</accession>
<keyword evidence="3" id="KW-0808">Transferase</keyword>
<dbReference type="GO" id="GO:0032259">
    <property type="term" value="P:methylation"/>
    <property type="evidence" value="ECO:0007669"/>
    <property type="project" value="UniProtKB-KW"/>
</dbReference>
<comment type="similarity">
    <text evidence="1">Belongs to the CFA/CMAS family.</text>
</comment>
<protein>
    <submittedName>
        <fullName evidence="6">Class I SAM-dependent methyltransferase</fullName>
    </submittedName>
</protein>
<keyword evidence="4" id="KW-0949">S-adenosyl-L-methionine</keyword>
<evidence type="ECO:0000256" key="3">
    <source>
        <dbReference type="ARBA" id="ARBA00022679"/>
    </source>
</evidence>
<sequence>MTASPDREVLATSRPDAMRWVGLDVVPSGPRVAVSARVARRLFLGAVNRLDVTVELEGRTYGKGGPVMRVHRPQEFFARLGRDQLIGFGEAYLTGAWDTPTPSGLGDFLTVLAAEISELVPQSLQRLRAVVAKRPPSRQRSSKKNARNNIAHHYDLSNDLFKLFLDPTMSYSSALFDGVPSPLEAGEESLADAQARKIERLLDVAGVTEGSRVLEIGSGWGELALRAARRGASVLTITLSVEQQALARERIAAAGLEHLVSVELCDYRDVEGSFDAIVSVEMIEAVGYDYWDAYFTTIDRVLAPGGKVGIQAITMPHDRMLATRNTWTWIHKYIFPGGLLPSVEAIDQITRAHTSLRIADRLDFGAHYAETLRRWDTAFLDNRDRVLELGFDETFIRMWHFYLEYSRAGFASGYIDVNQILLTREGA</sequence>
<dbReference type="Gene3D" id="3.40.50.150">
    <property type="entry name" value="Vaccinia Virus protein VP39"/>
    <property type="match status" value="1"/>
</dbReference>
<evidence type="ECO:0000256" key="5">
    <source>
        <dbReference type="ARBA" id="ARBA00023098"/>
    </source>
</evidence>
<dbReference type="RefSeq" id="WP_344734304.1">
    <property type="nucleotide sequence ID" value="NZ_BAAAZH010000024.1"/>
</dbReference>
<dbReference type="Pfam" id="PF02353">
    <property type="entry name" value="CMAS"/>
    <property type="match status" value="1"/>
</dbReference>
<dbReference type="InterPro" id="IPR050723">
    <property type="entry name" value="CFA/CMAS"/>
</dbReference>
<dbReference type="GO" id="GO:0008168">
    <property type="term" value="F:methyltransferase activity"/>
    <property type="evidence" value="ECO:0007669"/>
    <property type="project" value="UniProtKB-KW"/>
</dbReference>
<evidence type="ECO:0000256" key="2">
    <source>
        <dbReference type="ARBA" id="ARBA00022603"/>
    </source>
</evidence>
<gene>
    <name evidence="6" type="ORF">GCM10022215_30360</name>
</gene>
<comment type="caution">
    <text evidence="6">The sequence shown here is derived from an EMBL/GenBank/DDBJ whole genome shotgun (WGS) entry which is preliminary data.</text>
</comment>
<dbReference type="PANTHER" id="PTHR43667">
    <property type="entry name" value="CYCLOPROPANE-FATTY-ACYL-PHOSPHOLIPID SYNTHASE"/>
    <property type="match status" value="1"/>
</dbReference>
<reference evidence="7" key="1">
    <citation type="journal article" date="2019" name="Int. J. Syst. Evol. Microbiol.">
        <title>The Global Catalogue of Microorganisms (GCM) 10K type strain sequencing project: providing services to taxonomists for standard genome sequencing and annotation.</title>
        <authorList>
            <consortium name="The Broad Institute Genomics Platform"/>
            <consortium name="The Broad Institute Genome Sequencing Center for Infectious Disease"/>
            <person name="Wu L."/>
            <person name="Ma J."/>
        </authorList>
    </citation>
    <scope>NUCLEOTIDE SEQUENCE [LARGE SCALE GENOMIC DNA]</scope>
    <source>
        <strain evidence="7">JCM 16703</strain>
    </source>
</reference>
<dbReference type="Proteomes" id="UP001501495">
    <property type="component" value="Unassembled WGS sequence"/>
</dbReference>
<evidence type="ECO:0000256" key="1">
    <source>
        <dbReference type="ARBA" id="ARBA00010815"/>
    </source>
</evidence>
<proteinExistence type="inferred from homology"/>
<evidence type="ECO:0000256" key="4">
    <source>
        <dbReference type="ARBA" id="ARBA00022691"/>
    </source>
</evidence>
<dbReference type="InterPro" id="IPR003333">
    <property type="entry name" value="CMAS"/>
</dbReference>
<dbReference type="EMBL" id="BAAAZH010000024">
    <property type="protein sequence ID" value="GAA4123562.1"/>
    <property type="molecule type" value="Genomic_DNA"/>
</dbReference>
<evidence type="ECO:0000313" key="7">
    <source>
        <dbReference type="Proteomes" id="UP001501495"/>
    </source>
</evidence>
<dbReference type="PIRSF" id="PIRSF003085">
    <property type="entry name" value="CMAS"/>
    <property type="match status" value="1"/>
</dbReference>
<organism evidence="6 7">
    <name type="scientific">Nocardioides fonticola</name>
    <dbReference type="NCBI Taxonomy" id="450363"/>
    <lineage>
        <taxon>Bacteria</taxon>
        <taxon>Bacillati</taxon>
        <taxon>Actinomycetota</taxon>
        <taxon>Actinomycetes</taxon>
        <taxon>Propionibacteriales</taxon>
        <taxon>Nocardioidaceae</taxon>
        <taxon>Nocardioides</taxon>
    </lineage>
</organism>
<dbReference type="PANTHER" id="PTHR43667:SF2">
    <property type="entry name" value="FATTY ACID C-METHYL TRANSFERASE"/>
    <property type="match status" value="1"/>
</dbReference>
<keyword evidence="2 6" id="KW-0489">Methyltransferase</keyword>
<keyword evidence="5" id="KW-0443">Lipid metabolism</keyword>
<name>A0ABP7XPU4_9ACTN</name>
<dbReference type="CDD" id="cd02440">
    <property type="entry name" value="AdoMet_MTases"/>
    <property type="match status" value="1"/>
</dbReference>
<dbReference type="SUPFAM" id="SSF53335">
    <property type="entry name" value="S-adenosyl-L-methionine-dependent methyltransferases"/>
    <property type="match status" value="1"/>
</dbReference>
<keyword evidence="7" id="KW-1185">Reference proteome</keyword>
<evidence type="ECO:0000313" key="6">
    <source>
        <dbReference type="EMBL" id="GAA4123562.1"/>
    </source>
</evidence>